<dbReference type="InterPro" id="IPR006439">
    <property type="entry name" value="HAD-SF_hydro_IA"/>
</dbReference>
<dbReference type="InterPro" id="IPR023214">
    <property type="entry name" value="HAD_sf"/>
</dbReference>
<dbReference type="Proteomes" id="UP000054024">
    <property type="component" value="Unassembled WGS sequence"/>
</dbReference>
<dbReference type="PANTHER" id="PTHR46649:SF4">
    <property type="entry name" value="HALOACID DEHALOGENASE-LIKE HYDROLASE (HAD) SUPERFAMILY PROTEIN"/>
    <property type="match status" value="1"/>
</dbReference>
<dbReference type="PRINTS" id="PR00413">
    <property type="entry name" value="HADHALOGNASE"/>
</dbReference>
<reference evidence="1 2" key="1">
    <citation type="submission" date="2015-10" db="EMBL/GenBank/DDBJ databases">
        <title>Draft genome sequence of Streptomyces curacoi DSM 40107, type strain for the species Streptomyces curacoi.</title>
        <authorList>
            <person name="Ruckert C."/>
            <person name="Winkler A."/>
            <person name="Kalinowski J."/>
            <person name="Kampfer P."/>
            <person name="Glaeser S."/>
        </authorList>
    </citation>
    <scope>NUCLEOTIDE SEQUENCE [LARGE SCALE GENOMIC DNA]</scope>
    <source>
        <strain evidence="1 2">DSM 40107</strain>
    </source>
</reference>
<dbReference type="OrthoDB" id="3362560at2"/>
<sequence length="243" mass="26353">MTAVLFDFSGTLFRVESTEAWLRGALDEARLALDEEQLAEAAQALEAMGALPGGVAPSWLPEDVASVWGVRDMSAELHRAAYTGLSRHVPLPDDRLHDLLYDRHTAPSAWAPYPDAAEVLRTLRERGVRVGVVSNIGWDLRPVFREHGLDPYVDAYVLSYEHGVQKPDARLFAAACAALDADPGDVVMVGDDRRADGGAAALGCAVHFVDHLPVTQRPDGLRPVLDFAQAAPRANGGERRVDQ</sequence>
<dbReference type="SUPFAM" id="SSF56784">
    <property type="entry name" value="HAD-like"/>
    <property type="match status" value="1"/>
</dbReference>
<evidence type="ECO:0000313" key="2">
    <source>
        <dbReference type="Proteomes" id="UP000054024"/>
    </source>
</evidence>
<dbReference type="NCBIfam" id="TIGR01549">
    <property type="entry name" value="HAD-SF-IA-v1"/>
    <property type="match status" value="1"/>
</dbReference>
<dbReference type="SFLD" id="SFLDS00003">
    <property type="entry name" value="Haloacid_Dehalogenase"/>
    <property type="match status" value="1"/>
</dbReference>
<name>A0A117P5T1_9ACTN</name>
<dbReference type="InterPro" id="IPR036412">
    <property type="entry name" value="HAD-like_sf"/>
</dbReference>
<proteinExistence type="predicted"/>
<accession>A0A117P5T1</accession>
<protein>
    <submittedName>
        <fullName evidence="1">Hydrolase</fullName>
    </submittedName>
</protein>
<organism evidence="1 2">
    <name type="scientific">Streptomyces curacoi</name>
    <dbReference type="NCBI Taxonomy" id="146536"/>
    <lineage>
        <taxon>Bacteria</taxon>
        <taxon>Bacillati</taxon>
        <taxon>Actinomycetota</taxon>
        <taxon>Actinomycetes</taxon>
        <taxon>Kitasatosporales</taxon>
        <taxon>Streptomycetaceae</taxon>
        <taxon>Streptomyces</taxon>
    </lineage>
</organism>
<comment type="caution">
    <text evidence="1">The sequence shown here is derived from an EMBL/GenBank/DDBJ whole genome shotgun (WGS) entry which is preliminary data.</text>
</comment>
<dbReference type="EMBL" id="LMWJ01000015">
    <property type="protein sequence ID" value="KUM73571.1"/>
    <property type="molecule type" value="Genomic_DNA"/>
</dbReference>
<dbReference type="RefSeq" id="WP_062152957.1">
    <property type="nucleotide sequence ID" value="NZ_KQ947989.1"/>
</dbReference>
<gene>
    <name evidence="1" type="ORF">AQI70_22755</name>
</gene>
<keyword evidence="1" id="KW-0378">Hydrolase</keyword>
<dbReference type="SFLD" id="SFLDG01129">
    <property type="entry name" value="C1.5:_HAD__Beta-PGM__Phosphata"/>
    <property type="match status" value="1"/>
</dbReference>
<dbReference type="STRING" id="146536.AQI70_22755"/>
<dbReference type="Pfam" id="PF00702">
    <property type="entry name" value="Hydrolase"/>
    <property type="match status" value="1"/>
</dbReference>
<dbReference type="GO" id="GO:0016787">
    <property type="term" value="F:hydrolase activity"/>
    <property type="evidence" value="ECO:0007669"/>
    <property type="project" value="UniProtKB-KW"/>
</dbReference>
<dbReference type="Gene3D" id="3.40.50.1000">
    <property type="entry name" value="HAD superfamily/HAD-like"/>
    <property type="match status" value="1"/>
</dbReference>
<dbReference type="AlphaFoldDB" id="A0A117P5T1"/>
<dbReference type="PANTHER" id="PTHR46649">
    <property type="match status" value="1"/>
</dbReference>
<keyword evidence="2" id="KW-1185">Reference proteome</keyword>
<evidence type="ECO:0000313" key="1">
    <source>
        <dbReference type="EMBL" id="KUM73571.1"/>
    </source>
</evidence>